<evidence type="ECO:0000313" key="1">
    <source>
        <dbReference type="EMBL" id="KFU76925.1"/>
    </source>
</evidence>
<name>A0A2P2FJM0_AMYLU</name>
<dbReference type="AlphaFoldDB" id="A0A2P2FJM0"/>
<gene>
    <name evidence="1" type="ORF">BB31_33875</name>
</gene>
<comment type="caution">
    <text evidence="1">The sequence shown here is derived from an EMBL/GenBank/DDBJ whole genome shotgun (WGS) entry which is preliminary data.</text>
</comment>
<dbReference type="EMBL" id="JFBM01000038">
    <property type="protein sequence ID" value="KFU76925.1"/>
    <property type="molecule type" value="Genomic_DNA"/>
</dbReference>
<keyword evidence="2" id="KW-1185">Reference proteome</keyword>
<evidence type="ECO:0000313" key="2">
    <source>
        <dbReference type="Proteomes" id="UP000256220"/>
    </source>
</evidence>
<dbReference type="RefSeq" id="WP_034320190.1">
    <property type="nucleotide sequence ID" value="NZ_JFBM01000038.1"/>
</dbReference>
<sequence length="275" mass="29858">MKFPETDIVTDIRFAVETTELATALGVCRPLLDEFGAVAVEIERANPESPRTGFLASLFFTCSVAEGETIEQAMRRAVRPAIVKYRLNDENLEIHGDPDRRGFASLRFQKLKVDGYVLFRVVAERGGQETRAPTSVARADSTPREETDIIARVHLRLPVADLNTALDRCLPLVASIGASVIQIVSSRPAGLPEEFCEVALLSATPAIDGEAAEPGLRRVATKLAGQLGLDPDAFEIRGTGDVLIGAIENATWNSGAEQPVEALYVRVDDDPLYQD</sequence>
<reference evidence="1 2" key="1">
    <citation type="journal article" date="2014" name="Genome Announc.">
        <title>Draft Genome Sequence of Amycolatopsis lurida NRRL 2430, Producer of the Glycopeptide Family Antibiotic Ristocetin.</title>
        <authorList>
            <person name="Kwun M.J."/>
            <person name="Hong H.J."/>
        </authorList>
    </citation>
    <scope>NUCLEOTIDE SEQUENCE [LARGE SCALE GENOMIC DNA]</scope>
    <source>
        <strain evidence="1 2">NRRL 2430</strain>
    </source>
</reference>
<proteinExistence type="predicted"/>
<organism evidence="1 2">
    <name type="scientific">Amycolatopsis lurida NRRL 2430</name>
    <dbReference type="NCBI Taxonomy" id="1460371"/>
    <lineage>
        <taxon>Bacteria</taxon>
        <taxon>Bacillati</taxon>
        <taxon>Actinomycetota</taxon>
        <taxon>Actinomycetes</taxon>
        <taxon>Pseudonocardiales</taxon>
        <taxon>Pseudonocardiaceae</taxon>
        <taxon>Amycolatopsis</taxon>
    </lineage>
</organism>
<protein>
    <submittedName>
        <fullName evidence="1">Uncharacterized protein</fullName>
    </submittedName>
</protein>
<dbReference type="Proteomes" id="UP000256220">
    <property type="component" value="Unassembled WGS sequence"/>
</dbReference>
<accession>A0A2P2FJM0</accession>